<dbReference type="InterPro" id="IPR023393">
    <property type="entry name" value="START-like_dom_sf"/>
</dbReference>
<dbReference type="Proteomes" id="UP000028824">
    <property type="component" value="Unassembled WGS sequence"/>
</dbReference>
<dbReference type="OrthoDB" id="7860307at2"/>
<dbReference type="EMBL" id="JFZB01000001">
    <property type="protein sequence ID" value="KFI30731.1"/>
    <property type="molecule type" value="Genomic_DNA"/>
</dbReference>
<dbReference type="Pfam" id="PF10604">
    <property type="entry name" value="Polyketide_cyc2"/>
    <property type="match status" value="1"/>
</dbReference>
<organism evidence="1 2">
    <name type="scientific">Paenirhodobacter enshiensis</name>
    <dbReference type="NCBI Taxonomy" id="1105367"/>
    <lineage>
        <taxon>Bacteria</taxon>
        <taxon>Pseudomonadati</taxon>
        <taxon>Pseudomonadota</taxon>
        <taxon>Alphaproteobacteria</taxon>
        <taxon>Rhodobacterales</taxon>
        <taxon>Rhodobacter group</taxon>
        <taxon>Paenirhodobacter</taxon>
    </lineage>
</organism>
<dbReference type="InterPro" id="IPR019587">
    <property type="entry name" value="Polyketide_cyclase/dehydratase"/>
</dbReference>
<reference evidence="1 2" key="1">
    <citation type="submission" date="2014-03" db="EMBL/GenBank/DDBJ databases">
        <title>Genome of Paenirhodobacter enshiensis DW2-9.</title>
        <authorList>
            <person name="Wang D."/>
            <person name="Wang G."/>
        </authorList>
    </citation>
    <scope>NUCLEOTIDE SEQUENCE [LARGE SCALE GENOMIC DNA]</scope>
    <source>
        <strain evidence="1 2">DW2-9</strain>
    </source>
</reference>
<evidence type="ECO:0000313" key="1">
    <source>
        <dbReference type="EMBL" id="KFI30731.1"/>
    </source>
</evidence>
<gene>
    <name evidence="1" type="ORF">CG50_03200</name>
</gene>
<evidence type="ECO:0000313" key="2">
    <source>
        <dbReference type="Proteomes" id="UP000028824"/>
    </source>
</evidence>
<dbReference type="Gene3D" id="3.30.530.20">
    <property type="match status" value="1"/>
</dbReference>
<protein>
    <recommendedName>
        <fullName evidence="3">DNA polymerase III subunit gamma/tau</fullName>
    </recommendedName>
</protein>
<dbReference type="eggNOG" id="COG3427">
    <property type="taxonomic scope" value="Bacteria"/>
</dbReference>
<accession>A0A086Y8Y1</accession>
<proteinExistence type="predicted"/>
<dbReference type="SUPFAM" id="SSF55961">
    <property type="entry name" value="Bet v1-like"/>
    <property type="match status" value="1"/>
</dbReference>
<keyword evidence="2" id="KW-1185">Reference proteome</keyword>
<dbReference type="AlphaFoldDB" id="A0A086Y8Y1"/>
<dbReference type="STRING" id="1105367.CG50_03200"/>
<sequence>MKFSSRVEVDAPAPSVFAELSDFVAIDALAQRRAILVRRTDTLAAPGPGMSWLVDFRFRGRMRHMDVTLTRFETPEVMEYHARTPGFEILCLLQLVALARARTRVIVTLEVRPRTLGARLLTQSARLGRSALERRFDERIHKLGDRLDEKLNRD</sequence>
<name>A0A086Y8Y1_9RHOB</name>
<dbReference type="RefSeq" id="WP_036633808.1">
    <property type="nucleotide sequence ID" value="NZ_JFZB01000001.1"/>
</dbReference>
<comment type="caution">
    <text evidence="1">The sequence shown here is derived from an EMBL/GenBank/DDBJ whole genome shotgun (WGS) entry which is preliminary data.</text>
</comment>
<evidence type="ECO:0008006" key="3">
    <source>
        <dbReference type="Google" id="ProtNLM"/>
    </source>
</evidence>
<dbReference type="CDD" id="cd07812">
    <property type="entry name" value="SRPBCC"/>
    <property type="match status" value="1"/>
</dbReference>